<dbReference type="AlphaFoldDB" id="A0AAU7YR28"/>
<evidence type="ECO:0000256" key="8">
    <source>
        <dbReference type="ARBA" id="ARBA00022692"/>
    </source>
</evidence>
<evidence type="ECO:0000313" key="18">
    <source>
        <dbReference type="EMBL" id="XCA95446.1"/>
    </source>
</evidence>
<dbReference type="GO" id="GO:0016651">
    <property type="term" value="F:oxidoreductase activity, acting on NAD(P)H"/>
    <property type="evidence" value="ECO:0007669"/>
    <property type="project" value="InterPro"/>
</dbReference>
<evidence type="ECO:0000256" key="4">
    <source>
        <dbReference type="ARBA" id="ARBA00012944"/>
    </source>
</evidence>
<evidence type="ECO:0000256" key="10">
    <source>
        <dbReference type="ARBA" id="ARBA00022982"/>
    </source>
</evidence>
<dbReference type="PANTHER" id="PTHR11434:SF0">
    <property type="entry name" value="NADH-UBIQUINONE OXIDOREDUCTASE CHAIN 4L"/>
    <property type="match status" value="1"/>
</dbReference>
<dbReference type="InterPro" id="IPR001133">
    <property type="entry name" value="NADH_UbQ_OxRdtase_chain4L/K"/>
</dbReference>
<evidence type="ECO:0000256" key="16">
    <source>
        <dbReference type="ARBA" id="ARBA00049551"/>
    </source>
</evidence>
<keyword evidence="13 17" id="KW-0830">Ubiquinone</keyword>
<keyword evidence="6 17" id="KW-0813">Transport</keyword>
<evidence type="ECO:0000256" key="14">
    <source>
        <dbReference type="ARBA" id="ARBA00023128"/>
    </source>
</evidence>
<feature type="transmembrane region" description="Helical" evidence="17">
    <location>
        <begin position="6"/>
        <end position="22"/>
    </location>
</feature>
<evidence type="ECO:0000256" key="2">
    <source>
        <dbReference type="ARBA" id="ARBA00004225"/>
    </source>
</evidence>
<evidence type="ECO:0000256" key="3">
    <source>
        <dbReference type="ARBA" id="ARBA00010519"/>
    </source>
</evidence>
<reference evidence="18" key="1">
    <citation type="journal article" date="2024" name="Insects">
        <title>Comparative Mitogenome of Phylogenetic Relationships and Divergence Time Analysis within Potamanthidae (Insecta: Ephemeroptera).</title>
        <authorList>
            <person name="Guo Z.Q."/>
            <person name="Gao Y.J."/>
            <person name="Chen Y.X."/>
            <person name="Zhan L.M."/>
            <person name="Storey K.B."/>
            <person name="Yu D.N."/>
            <person name="Zhang J.Y."/>
        </authorList>
    </citation>
    <scope>NUCLEOTIDE SEQUENCE</scope>
</reference>
<comment type="subcellular location">
    <subcellularLocation>
        <location evidence="17">Mitochondrion inner membrane</location>
        <topology evidence="17">Multi-pass membrane protein</topology>
    </subcellularLocation>
    <subcellularLocation>
        <location evidence="2">Mitochondrion membrane</location>
        <topology evidence="2">Multi-pass membrane protein</topology>
    </subcellularLocation>
</comment>
<keyword evidence="7 17" id="KW-0679">Respiratory chain</keyword>
<comment type="function">
    <text evidence="1">Core subunit of the mitochondrial membrane respiratory chain NADH dehydrogenase (Complex I) that is believed to belong to the minimal assembly required for catalysis. Complex I functions in the transfer of electrons from NADH to the respiratory chain. The immediate electron acceptor for the enzyme is believed to be ubiquinone.</text>
</comment>
<dbReference type="Pfam" id="PF00420">
    <property type="entry name" value="Oxidored_q2"/>
    <property type="match status" value="1"/>
</dbReference>
<evidence type="ECO:0000256" key="6">
    <source>
        <dbReference type="ARBA" id="ARBA00022448"/>
    </source>
</evidence>
<dbReference type="GO" id="GO:0005743">
    <property type="term" value="C:mitochondrial inner membrane"/>
    <property type="evidence" value="ECO:0007669"/>
    <property type="project" value="UniProtKB-SubCell"/>
</dbReference>
<accession>A0AAU7YR28</accession>
<dbReference type="EC" id="7.1.1.2" evidence="4 17"/>
<keyword evidence="14 17" id="KW-0496">Mitochondrion</keyword>
<dbReference type="GO" id="GO:0008137">
    <property type="term" value="F:NADH dehydrogenase (ubiquinone) activity"/>
    <property type="evidence" value="ECO:0007669"/>
    <property type="project" value="UniProtKB-EC"/>
</dbReference>
<evidence type="ECO:0000256" key="5">
    <source>
        <dbReference type="ARBA" id="ARBA00016612"/>
    </source>
</evidence>
<comment type="similarity">
    <text evidence="3 17">Belongs to the complex I subunit 4L family.</text>
</comment>
<evidence type="ECO:0000256" key="11">
    <source>
        <dbReference type="ARBA" id="ARBA00022989"/>
    </source>
</evidence>
<keyword evidence="11 17" id="KW-1133">Transmembrane helix</keyword>
<evidence type="ECO:0000256" key="17">
    <source>
        <dbReference type="RuleBase" id="RU004419"/>
    </source>
</evidence>
<feature type="transmembrane region" description="Helical" evidence="17">
    <location>
        <begin position="57"/>
        <end position="82"/>
    </location>
</feature>
<keyword evidence="12 17" id="KW-0520">NAD</keyword>
<evidence type="ECO:0000256" key="15">
    <source>
        <dbReference type="ARBA" id="ARBA00023136"/>
    </source>
</evidence>
<evidence type="ECO:0000256" key="9">
    <source>
        <dbReference type="ARBA" id="ARBA00022967"/>
    </source>
</evidence>
<reference evidence="18" key="2">
    <citation type="submission" date="2024-03" db="EMBL/GenBank/DDBJ databases">
        <authorList>
            <person name="Guo z."/>
            <person name="Gao Y."/>
            <person name="Chen Y."/>
            <person name="Zhan L."/>
            <person name="Tong Y."/>
            <person name="Zhang J."/>
            <person name="Yu D."/>
        </authorList>
    </citation>
    <scope>NUCLEOTIDE SEQUENCE</scope>
</reference>
<keyword evidence="15 17" id="KW-0472">Membrane</keyword>
<dbReference type="GO" id="GO:0030964">
    <property type="term" value="C:NADH dehydrogenase complex"/>
    <property type="evidence" value="ECO:0007669"/>
    <property type="project" value="TreeGrafter"/>
</dbReference>
<organism evidence="18">
    <name type="scientific">Potamanthus sp. 02WZ10</name>
    <dbReference type="NCBI Taxonomy" id="3126548"/>
    <lineage>
        <taxon>Eukaryota</taxon>
        <taxon>Metazoa</taxon>
        <taxon>Ecdysozoa</taxon>
        <taxon>Arthropoda</taxon>
        <taxon>Hexapoda</taxon>
        <taxon>Insecta</taxon>
        <taxon>Pterygota</taxon>
        <taxon>Palaeoptera</taxon>
        <taxon>Ephemeroptera</taxon>
        <taxon>Scapphodonta</taxon>
        <taxon>Potamanthidae</taxon>
        <taxon>Potamanthus</taxon>
    </lineage>
</organism>
<gene>
    <name evidence="18" type="primary">ND4L</name>
</gene>
<protein>
    <recommendedName>
        <fullName evidence="5 17">NADH-ubiquinone oxidoreductase chain 4L</fullName>
        <ecNumber evidence="4 17">7.1.1.2</ecNumber>
    </recommendedName>
</protein>
<proteinExistence type="inferred from homology"/>
<comment type="function">
    <text evidence="17">Core subunit of the mitochondrial membrane respiratory chain NADH dehydrogenase (Complex I) which catalyzes electron transfer from NADH through the respiratory chain, using ubiquinone as an electron acceptor.</text>
</comment>
<name>A0AAU7YR28_9INSE</name>
<evidence type="ECO:0000256" key="12">
    <source>
        <dbReference type="ARBA" id="ARBA00023027"/>
    </source>
</evidence>
<keyword evidence="17" id="KW-0999">Mitochondrion inner membrane</keyword>
<evidence type="ECO:0000256" key="13">
    <source>
        <dbReference type="ARBA" id="ARBA00023075"/>
    </source>
</evidence>
<dbReference type="FunFam" id="1.10.287.3510:FF:000003">
    <property type="entry name" value="NADH-ubiquinone oxidoreductase chain 4L"/>
    <property type="match status" value="1"/>
</dbReference>
<evidence type="ECO:0000256" key="7">
    <source>
        <dbReference type="ARBA" id="ARBA00022660"/>
    </source>
</evidence>
<sequence length="98" mass="11224">MLKMFWLLFLSSLVGMGLFVFISKRKHLLATLLSLEFIVLSLYLFLFSYLLNLGSELYFSMVFLTFAVCEGALGLSILVSMIRTHGNDYFQSFSILQC</sequence>
<dbReference type="GO" id="GO:0042773">
    <property type="term" value="P:ATP synthesis coupled electron transport"/>
    <property type="evidence" value="ECO:0007669"/>
    <property type="project" value="UniProtKB-UniRule"/>
</dbReference>
<evidence type="ECO:0000256" key="1">
    <source>
        <dbReference type="ARBA" id="ARBA00003257"/>
    </source>
</evidence>
<comment type="catalytic activity">
    <reaction evidence="16 17">
        <text>a ubiquinone + NADH + 5 H(+)(in) = a ubiquinol + NAD(+) + 4 H(+)(out)</text>
        <dbReference type="Rhea" id="RHEA:29091"/>
        <dbReference type="Rhea" id="RHEA-COMP:9565"/>
        <dbReference type="Rhea" id="RHEA-COMP:9566"/>
        <dbReference type="ChEBI" id="CHEBI:15378"/>
        <dbReference type="ChEBI" id="CHEBI:16389"/>
        <dbReference type="ChEBI" id="CHEBI:17976"/>
        <dbReference type="ChEBI" id="CHEBI:57540"/>
        <dbReference type="ChEBI" id="CHEBI:57945"/>
        <dbReference type="EC" id="7.1.1.2"/>
    </reaction>
</comment>
<dbReference type="InterPro" id="IPR039428">
    <property type="entry name" value="NUOK/Mnh_C1-like"/>
</dbReference>
<keyword evidence="10 17" id="KW-0249">Electron transport</keyword>
<dbReference type="PANTHER" id="PTHR11434">
    <property type="entry name" value="NADH-UBIQUINONE OXIDOREDUCTASE SUBUNIT ND4L"/>
    <property type="match status" value="1"/>
</dbReference>
<keyword evidence="9 17" id="KW-1278">Translocase</keyword>
<geneLocation type="mitochondrion" evidence="18"/>
<dbReference type="Gene3D" id="1.10.287.3510">
    <property type="match status" value="1"/>
</dbReference>
<dbReference type="EMBL" id="PP473797">
    <property type="protein sequence ID" value="XCA95446.1"/>
    <property type="molecule type" value="Genomic_DNA"/>
</dbReference>
<keyword evidence="8 17" id="KW-0812">Transmembrane</keyword>
<feature type="transmembrane region" description="Helical" evidence="17">
    <location>
        <begin position="29"/>
        <end position="51"/>
    </location>
</feature>